<dbReference type="SUPFAM" id="SSF53474">
    <property type="entry name" value="alpha/beta-Hydrolases"/>
    <property type="match status" value="1"/>
</dbReference>
<keyword evidence="2" id="KW-0378">Hydrolase</keyword>
<dbReference type="Pfam" id="PF00561">
    <property type="entry name" value="Abhydrolase_1"/>
    <property type="match status" value="1"/>
</dbReference>
<protein>
    <submittedName>
        <fullName evidence="2">Alpha/beta hydrolase</fullName>
    </submittedName>
</protein>
<dbReference type="InterPro" id="IPR050266">
    <property type="entry name" value="AB_hydrolase_sf"/>
</dbReference>
<dbReference type="Proteomes" id="UP001516662">
    <property type="component" value="Unassembled WGS sequence"/>
</dbReference>
<comment type="caution">
    <text evidence="2">The sequence shown here is derived from an EMBL/GenBank/DDBJ whole genome shotgun (WGS) entry which is preliminary data.</text>
</comment>
<gene>
    <name evidence="2" type="ORF">IMZ08_10480</name>
</gene>
<evidence type="ECO:0000259" key="1">
    <source>
        <dbReference type="Pfam" id="PF00561"/>
    </source>
</evidence>
<name>A0ABR9QJ10_9BACI</name>
<dbReference type="PANTHER" id="PTHR43798">
    <property type="entry name" value="MONOACYLGLYCEROL LIPASE"/>
    <property type="match status" value="1"/>
</dbReference>
<evidence type="ECO:0000313" key="3">
    <source>
        <dbReference type="Proteomes" id="UP001516662"/>
    </source>
</evidence>
<reference evidence="2 3" key="1">
    <citation type="submission" date="2020-10" db="EMBL/GenBank/DDBJ databases">
        <title>Bacillus sp. HD4P25, an endophyte from a halophyte.</title>
        <authorList>
            <person name="Sun J.-Q."/>
        </authorList>
    </citation>
    <scope>NUCLEOTIDE SEQUENCE [LARGE SCALE GENOMIC DNA]</scope>
    <source>
        <strain evidence="2 3">YIM 93174</strain>
    </source>
</reference>
<proteinExistence type="predicted"/>
<accession>A0ABR9QJ10</accession>
<dbReference type="InterPro" id="IPR029058">
    <property type="entry name" value="AB_hydrolase_fold"/>
</dbReference>
<dbReference type="InterPro" id="IPR000073">
    <property type="entry name" value="AB_hydrolase_1"/>
</dbReference>
<feature type="domain" description="AB hydrolase-1" evidence="1">
    <location>
        <begin position="29"/>
        <end position="175"/>
    </location>
</feature>
<organism evidence="2 3">
    <name type="scientific">Litchfieldia luteola</name>
    <dbReference type="NCBI Taxonomy" id="682179"/>
    <lineage>
        <taxon>Bacteria</taxon>
        <taxon>Bacillati</taxon>
        <taxon>Bacillota</taxon>
        <taxon>Bacilli</taxon>
        <taxon>Bacillales</taxon>
        <taxon>Bacillaceae</taxon>
        <taxon>Litchfieldia</taxon>
    </lineage>
</organism>
<keyword evidence="3" id="KW-1185">Reference proteome</keyword>
<evidence type="ECO:0000313" key="2">
    <source>
        <dbReference type="EMBL" id="MBE4908481.1"/>
    </source>
</evidence>
<dbReference type="EMBL" id="JADCLJ010000020">
    <property type="protein sequence ID" value="MBE4908481.1"/>
    <property type="molecule type" value="Genomic_DNA"/>
</dbReference>
<dbReference type="Gene3D" id="3.40.50.1820">
    <property type="entry name" value="alpha/beta hydrolase"/>
    <property type="match status" value="1"/>
</dbReference>
<dbReference type="GO" id="GO:0016787">
    <property type="term" value="F:hydrolase activity"/>
    <property type="evidence" value="ECO:0007669"/>
    <property type="project" value="UniProtKB-KW"/>
</dbReference>
<sequence>MEYSEYRVDHNGTKIHYLEINSHLKETTPLVIVPGLSESAEDYISVLEKLAPRHCVVITLRGRGKSDSPKTGYTLEDHIADIDSVITHLKLNEYVLMGFSRGVSYAIGYALQNTKALKGLIIGDYPAVHTQLPEGWVYFFSSLPPWRGKALKQRMSKDALRGLQQESYLVPFWDELSKIKCPVLIIRGGKLGAVLSEDDVKKYQDKIPHAQVEVFVGHDHNLFEPDEETFIQTTELFMEGIE</sequence>